<protein>
    <submittedName>
        <fullName evidence="1">Uncharacterized protein</fullName>
    </submittedName>
</protein>
<keyword evidence="2" id="KW-1185">Reference proteome</keyword>
<evidence type="ECO:0000313" key="1">
    <source>
        <dbReference type="EMBL" id="SMC88201.1"/>
    </source>
</evidence>
<sequence length="292" mass="33194">MNKSHQLQKDGISLKTLHIAMIICAVVICLLLVFSTYESASVFSSLSKATGSYIVRQKAAHELMEASDYLTEMAQRFTLEGDTQFLDNYFEEAFVSRRREESITSMSEGETESDLMNQLQEAMDESTSLMYREYYAMKLVIEAKEIRDYPDTLRGIELKEEDSFLSADEKMDLAKKMVMGTEYYNRKETIRTKLKAGLESLDRRMSTTRQNTSDELNSRLTLVRVVIAILTAAILLLIWLTARLGTIPLMEAGKKAEAGEAIPVTGAKEFRRLAGKYNEMLEKLHESKEADL</sequence>
<dbReference type="Proteomes" id="UP000192328">
    <property type="component" value="Unassembled WGS sequence"/>
</dbReference>
<gene>
    <name evidence="1" type="ORF">SAMN06297397_2943</name>
</gene>
<accession>A0AC61PQ34</accession>
<evidence type="ECO:0000313" key="2">
    <source>
        <dbReference type="Proteomes" id="UP000192328"/>
    </source>
</evidence>
<organism evidence="1 2">
    <name type="scientific">Aristaeella lactis</name>
    <dbReference type="NCBI Taxonomy" id="3046383"/>
    <lineage>
        <taxon>Bacteria</taxon>
        <taxon>Bacillati</taxon>
        <taxon>Bacillota</taxon>
        <taxon>Clostridia</taxon>
        <taxon>Eubacteriales</taxon>
        <taxon>Aristaeellaceae</taxon>
        <taxon>Aristaeella</taxon>
    </lineage>
</organism>
<proteinExistence type="predicted"/>
<reference evidence="1" key="1">
    <citation type="submission" date="2017-04" db="EMBL/GenBank/DDBJ databases">
        <authorList>
            <person name="Varghese N."/>
            <person name="Submissions S."/>
        </authorList>
    </citation>
    <scope>NUCLEOTIDE SEQUENCE</scope>
    <source>
        <strain evidence="1">WTE2008</strain>
    </source>
</reference>
<comment type="caution">
    <text evidence="1">The sequence shown here is derived from an EMBL/GenBank/DDBJ whole genome shotgun (WGS) entry which is preliminary data.</text>
</comment>
<name>A0AC61PQ34_9FIRM</name>
<dbReference type="EMBL" id="FWXZ01000008">
    <property type="protein sequence ID" value="SMC88201.1"/>
    <property type="molecule type" value="Genomic_DNA"/>
</dbReference>